<dbReference type="GO" id="GO:0003924">
    <property type="term" value="F:GTPase activity"/>
    <property type="evidence" value="ECO:0007669"/>
    <property type="project" value="InterPro"/>
</dbReference>
<dbReference type="InterPro" id="IPR027417">
    <property type="entry name" value="P-loop_NTPase"/>
</dbReference>
<evidence type="ECO:0000256" key="1">
    <source>
        <dbReference type="SAM" id="Coils"/>
    </source>
</evidence>
<dbReference type="Pfam" id="PF01926">
    <property type="entry name" value="MMR_HSR1"/>
    <property type="match status" value="1"/>
</dbReference>
<name>A0A0F9HLX2_9ZZZZ</name>
<reference evidence="3" key="1">
    <citation type="journal article" date="2015" name="Nature">
        <title>Complex archaea that bridge the gap between prokaryotes and eukaryotes.</title>
        <authorList>
            <person name="Spang A."/>
            <person name="Saw J.H."/>
            <person name="Jorgensen S.L."/>
            <person name="Zaremba-Niedzwiedzka K."/>
            <person name="Martijn J."/>
            <person name="Lind A.E."/>
            <person name="van Eijk R."/>
            <person name="Schleper C."/>
            <person name="Guy L."/>
            <person name="Ettema T.J."/>
        </authorList>
    </citation>
    <scope>NUCLEOTIDE SEQUENCE</scope>
</reference>
<dbReference type="SUPFAM" id="SSF81271">
    <property type="entry name" value="TGS-like"/>
    <property type="match status" value="1"/>
</dbReference>
<keyword evidence="1" id="KW-0175">Coiled coil</keyword>
<dbReference type="GO" id="GO:0005525">
    <property type="term" value="F:GTP binding"/>
    <property type="evidence" value="ECO:0007669"/>
    <property type="project" value="InterPro"/>
</dbReference>
<gene>
    <name evidence="3" type="ORF">LCGC14_2047670</name>
</gene>
<dbReference type="InterPro" id="IPR004095">
    <property type="entry name" value="TGS"/>
</dbReference>
<evidence type="ECO:0000313" key="3">
    <source>
        <dbReference type="EMBL" id="KKL76162.1"/>
    </source>
</evidence>
<dbReference type="InterPro" id="IPR006073">
    <property type="entry name" value="GTP-bd"/>
</dbReference>
<dbReference type="InterPro" id="IPR045001">
    <property type="entry name" value="DRG"/>
</dbReference>
<dbReference type="PROSITE" id="PS51880">
    <property type="entry name" value="TGS"/>
    <property type="match status" value="1"/>
</dbReference>
<dbReference type="Gene3D" id="3.10.20.30">
    <property type="match status" value="1"/>
</dbReference>
<dbReference type="EMBL" id="LAZR01024138">
    <property type="protein sequence ID" value="KKL76162.1"/>
    <property type="molecule type" value="Genomic_DNA"/>
</dbReference>
<dbReference type="AlphaFoldDB" id="A0A0F9HLX2"/>
<protein>
    <recommendedName>
        <fullName evidence="2">TGS domain-containing protein</fullName>
    </recommendedName>
</protein>
<dbReference type="InterPro" id="IPR012676">
    <property type="entry name" value="TGS-like"/>
</dbReference>
<proteinExistence type="predicted"/>
<dbReference type="SUPFAM" id="SSF52540">
    <property type="entry name" value="P-loop containing nucleoside triphosphate hydrolases"/>
    <property type="match status" value="1"/>
</dbReference>
<dbReference type="CDD" id="cd01666">
    <property type="entry name" value="TGS_DRG"/>
    <property type="match status" value="1"/>
</dbReference>
<feature type="domain" description="TGS" evidence="2">
    <location>
        <begin position="162"/>
        <end position="236"/>
    </location>
</feature>
<dbReference type="InterPro" id="IPR012675">
    <property type="entry name" value="Beta-grasp_dom_sf"/>
</dbReference>
<sequence>SQIVTSLTNATPQVASYPFTTREPLVGMMPFKDIKIQLVDTPPITEEFIEPWLPEIVKYADYVILVVDLGSEEVLNQIDVILKRLEQSKVKLAAKEEENDELNAHFYKKTMIVGNKNDMPDAEEHLKVLKGLPGDNFLLLSISAKEREGLQELKRKIYEELAIIRVYTKESGKSADMDDPIVLKKGSRLIDAARVIHKDFAFKLKYAKVWGSSKFDGQKVDRNHLLEDGDVVEFHL</sequence>
<dbReference type="PANTHER" id="PTHR43127">
    <property type="entry name" value="DEVELOPMENTALLY-REGULATED GTP-BINDING PROTEIN 2"/>
    <property type="match status" value="1"/>
</dbReference>
<organism evidence="3">
    <name type="scientific">marine sediment metagenome</name>
    <dbReference type="NCBI Taxonomy" id="412755"/>
    <lineage>
        <taxon>unclassified sequences</taxon>
        <taxon>metagenomes</taxon>
        <taxon>ecological metagenomes</taxon>
    </lineage>
</organism>
<dbReference type="Pfam" id="PF02824">
    <property type="entry name" value="TGS"/>
    <property type="match status" value="1"/>
</dbReference>
<evidence type="ECO:0000259" key="2">
    <source>
        <dbReference type="PROSITE" id="PS51880"/>
    </source>
</evidence>
<feature type="coiled-coil region" evidence="1">
    <location>
        <begin position="78"/>
        <end position="105"/>
    </location>
</feature>
<feature type="non-terminal residue" evidence="3">
    <location>
        <position position="1"/>
    </location>
</feature>
<comment type="caution">
    <text evidence="3">The sequence shown here is derived from an EMBL/GenBank/DDBJ whole genome shotgun (WGS) entry which is preliminary data.</text>
</comment>
<dbReference type="Gene3D" id="3.40.50.300">
    <property type="entry name" value="P-loop containing nucleotide triphosphate hydrolases"/>
    <property type="match status" value="1"/>
</dbReference>
<accession>A0A0F9HLX2</accession>